<evidence type="ECO:0000259" key="5">
    <source>
        <dbReference type="PROSITE" id="PS50839"/>
    </source>
</evidence>
<comment type="caution">
    <text evidence="7">The sequence shown here is derived from an EMBL/GenBank/DDBJ whole genome shotgun (WGS) entry which is preliminary data.</text>
</comment>
<proteinExistence type="inferred from homology"/>
<dbReference type="PROSITE" id="PS50887">
    <property type="entry name" value="GGDEF"/>
    <property type="match status" value="1"/>
</dbReference>
<feature type="transmembrane region" description="Helical" evidence="4">
    <location>
        <begin position="21"/>
        <end position="45"/>
    </location>
</feature>
<gene>
    <name evidence="7" type="ORF">ISU02_17695</name>
</gene>
<keyword evidence="4" id="KW-0472">Membrane</keyword>
<dbReference type="InterPro" id="IPR043128">
    <property type="entry name" value="Rev_trsase/Diguanyl_cyclase"/>
</dbReference>
<protein>
    <submittedName>
        <fullName evidence="7">Diguanylate cyclase</fullName>
    </submittedName>
</protein>
<dbReference type="CDD" id="cd12107">
    <property type="entry name" value="Hemerythrin"/>
    <property type="match status" value="1"/>
</dbReference>
<dbReference type="SMART" id="SM00267">
    <property type="entry name" value="GGDEF"/>
    <property type="match status" value="1"/>
</dbReference>
<evidence type="ECO:0000256" key="2">
    <source>
        <dbReference type="ARBA" id="ARBA00022723"/>
    </source>
</evidence>
<dbReference type="EMBL" id="JADKNH010000011">
    <property type="protein sequence ID" value="MBF4694936.1"/>
    <property type="molecule type" value="Genomic_DNA"/>
</dbReference>
<evidence type="ECO:0000259" key="6">
    <source>
        <dbReference type="PROSITE" id="PS50887"/>
    </source>
</evidence>
<evidence type="ECO:0000256" key="1">
    <source>
        <dbReference type="ARBA" id="ARBA00010587"/>
    </source>
</evidence>
<organism evidence="7 8">
    <name type="scientific">Fusibacter ferrireducens</name>
    <dbReference type="NCBI Taxonomy" id="2785058"/>
    <lineage>
        <taxon>Bacteria</taxon>
        <taxon>Bacillati</taxon>
        <taxon>Bacillota</taxon>
        <taxon>Clostridia</taxon>
        <taxon>Eubacteriales</taxon>
        <taxon>Eubacteriales Family XII. Incertae Sedis</taxon>
        <taxon>Fusibacter</taxon>
    </lineage>
</organism>
<dbReference type="SUPFAM" id="SSF55073">
    <property type="entry name" value="Nucleotide cyclase"/>
    <property type="match status" value="1"/>
</dbReference>
<dbReference type="SMART" id="SM01079">
    <property type="entry name" value="CHASE"/>
    <property type="match status" value="1"/>
</dbReference>
<dbReference type="NCBIfam" id="TIGR00254">
    <property type="entry name" value="GGDEF"/>
    <property type="match status" value="1"/>
</dbReference>
<dbReference type="InterPro" id="IPR006189">
    <property type="entry name" value="CHASE_dom"/>
</dbReference>
<keyword evidence="4" id="KW-0812">Transmembrane</keyword>
<dbReference type="InterPro" id="IPR029787">
    <property type="entry name" value="Nucleotide_cyclase"/>
</dbReference>
<dbReference type="NCBIfam" id="TIGR02481">
    <property type="entry name" value="hemeryth_dom"/>
    <property type="match status" value="1"/>
</dbReference>
<keyword evidence="2" id="KW-0479">Metal-binding</keyword>
<feature type="domain" description="CHASE" evidence="5">
    <location>
        <begin position="125"/>
        <end position="205"/>
    </location>
</feature>
<dbReference type="Gene3D" id="3.30.70.270">
    <property type="match status" value="1"/>
</dbReference>
<dbReference type="Pfam" id="PF00990">
    <property type="entry name" value="GGDEF"/>
    <property type="match status" value="1"/>
</dbReference>
<name>A0ABR9ZY95_9FIRM</name>
<dbReference type="InterPro" id="IPR012312">
    <property type="entry name" value="Hemerythrin-like"/>
</dbReference>
<evidence type="ECO:0000256" key="3">
    <source>
        <dbReference type="ARBA" id="ARBA00023004"/>
    </source>
</evidence>
<dbReference type="Proteomes" id="UP000614200">
    <property type="component" value="Unassembled WGS sequence"/>
</dbReference>
<dbReference type="RefSeq" id="WP_194703172.1">
    <property type="nucleotide sequence ID" value="NZ_JADKNH010000011.1"/>
</dbReference>
<feature type="domain" description="GGDEF" evidence="6">
    <location>
        <begin position="337"/>
        <end position="466"/>
    </location>
</feature>
<keyword evidence="3" id="KW-0408">Iron</keyword>
<dbReference type="InterPro" id="IPR050469">
    <property type="entry name" value="Diguanylate_Cyclase"/>
</dbReference>
<dbReference type="PROSITE" id="PS50839">
    <property type="entry name" value="CHASE"/>
    <property type="match status" value="1"/>
</dbReference>
<dbReference type="Pfam" id="PF01814">
    <property type="entry name" value="Hemerythrin"/>
    <property type="match status" value="1"/>
</dbReference>
<dbReference type="InterPro" id="IPR012827">
    <property type="entry name" value="Hemerythrin_metal-bd"/>
</dbReference>
<accession>A0ABR9ZY95</accession>
<evidence type="ECO:0000256" key="4">
    <source>
        <dbReference type="SAM" id="Phobius"/>
    </source>
</evidence>
<comment type="similarity">
    <text evidence="1">Belongs to the hemerythrin family.</text>
</comment>
<dbReference type="CDD" id="cd01949">
    <property type="entry name" value="GGDEF"/>
    <property type="match status" value="1"/>
</dbReference>
<dbReference type="InterPro" id="IPR000160">
    <property type="entry name" value="GGDEF_dom"/>
</dbReference>
<keyword evidence="8" id="KW-1185">Reference proteome</keyword>
<keyword evidence="4" id="KW-1133">Transmembrane helix</keyword>
<dbReference type="Gene3D" id="1.20.120.50">
    <property type="entry name" value="Hemerythrin-like"/>
    <property type="match status" value="1"/>
</dbReference>
<reference evidence="7 8" key="1">
    <citation type="submission" date="2020-11" db="EMBL/GenBank/DDBJ databases">
        <title>Fusibacter basophilias sp. nov.</title>
        <authorList>
            <person name="Qiu D."/>
        </authorList>
    </citation>
    <scope>NUCLEOTIDE SEQUENCE [LARGE SCALE GENOMIC DNA]</scope>
    <source>
        <strain evidence="7 8">Q10-2</strain>
    </source>
</reference>
<feature type="transmembrane region" description="Helical" evidence="4">
    <location>
        <begin position="268"/>
        <end position="290"/>
    </location>
</feature>
<sequence length="612" mass="70771">MIKARIKKDRLKISRFKIEGNSRIAILVSVSAFVLLMFFSIIFIYNFSMRIREDEANRVAISYYSLNEEIRDFKNQNVSLLSGFAAYIQLKETTSDEEIYEYLGFLLRDHLDDIKNIGVLIDTTIRWVYPTGGNEGAIGKDLTEIPEQRDEVLRVKNNLETLFVGPVNLIQGGTAFIIRMPLLKDEAYWGMVSIVLKAENAFKFVDKHSRNYKIDYLITPADTPNEIIYGNSRVLELSPLKFRTEASIGNWDVYAVPSGGWDHRVKQIALIFFACILMSFFVSLSTYSWIKKYGKVLNDKVELEGKYIQDRFTKIYTREYFNLRLKEEVSNSQRHNHPISMIYFDLDHFKKVNDVHGHSAGDEVLLEVVAKVKSIIRLGDIFARWGGDEFIILLPNINLSGAQAIAERIRREIEALDINKSYGVTASVGYSEWKNKEYIESWFIRTDQALYTSKNTGKNKITASDHNKEKNILVRAEWDETSNSGCKTIDDEHRAIVARCNRIVESALEQSSFDETIRNVENVILEMEQHFKDEIEILNRVGYPQVEKHKKIHAALLSRTNVIFKKTIQRDITAVEFFSFLLITVVEGHFKNEDVKYFPYIAKEKNNSDHYA</sequence>
<dbReference type="PANTHER" id="PTHR45138:SF9">
    <property type="entry name" value="DIGUANYLATE CYCLASE DGCM-RELATED"/>
    <property type="match status" value="1"/>
</dbReference>
<dbReference type="SUPFAM" id="SSF47188">
    <property type="entry name" value="Hemerythrin-like"/>
    <property type="match status" value="1"/>
</dbReference>
<dbReference type="Pfam" id="PF03924">
    <property type="entry name" value="CHASE"/>
    <property type="match status" value="1"/>
</dbReference>
<dbReference type="PANTHER" id="PTHR45138">
    <property type="entry name" value="REGULATORY COMPONENTS OF SENSORY TRANSDUCTION SYSTEM"/>
    <property type="match status" value="1"/>
</dbReference>
<evidence type="ECO:0000313" key="7">
    <source>
        <dbReference type="EMBL" id="MBF4694936.1"/>
    </source>
</evidence>
<dbReference type="InterPro" id="IPR035938">
    <property type="entry name" value="Hemerythrin-like_sf"/>
</dbReference>
<evidence type="ECO:0000313" key="8">
    <source>
        <dbReference type="Proteomes" id="UP000614200"/>
    </source>
</evidence>